<evidence type="ECO:0000313" key="1">
    <source>
        <dbReference type="EMBL" id="ACN35327.1"/>
    </source>
</evidence>
<organism evidence="1">
    <name type="scientific">Zea mays</name>
    <name type="common">Maize</name>
    <dbReference type="NCBI Taxonomy" id="4577"/>
    <lineage>
        <taxon>Eukaryota</taxon>
        <taxon>Viridiplantae</taxon>
        <taxon>Streptophyta</taxon>
        <taxon>Embryophyta</taxon>
        <taxon>Tracheophyta</taxon>
        <taxon>Spermatophyta</taxon>
        <taxon>Magnoliopsida</taxon>
        <taxon>Liliopsida</taxon>
        <taxon>Poales</taxon>
        <taxon>Poaceae</taxon>
        <taxon>PACMAD clade</taxon>
        <taxon>Panicoideae</taxon>
        <taxon>Andropogonodae</taxon>
        <taxon>Andropogoneae</taxon>
        <taxon>Tripsacinae</taxon>
        <taxon>Zea</taxon>
    </lineage>
</organism>
<protein>
    <submittedName>
        <fullName evidence="1">Uncharacterized protein</fullName>
    </submittedName>
</protein>
<name>C0PJG1_MAIZE</name>
<dbReference type="AlphaFoldDB" id="C0PJG1"/>
<dbReference type="EMBL" id="BT068430">
    <property type="protein sequence ID" value="ACN35327.1"/>
    <property type="molecule type" value="mRNA"/>
</dbReference>
<proteinExistence type="evidence at transcript level"/>
<accession>C0PJG1</accession>
<reference evidence="1" key="1">
    <citation type="journal article" date="2009" name="PLoS Genet.">
        <title>Sequencing, mapping, and analysis of 27,455 maize full-length cDNAs.</title>
        <authorList>
            <person name="Soderlund C."/>
            <person name="Descour A."/>
            <person name="Kudrna D."/>
            <person name="Bomhoff M."/>
            <person name="Boyd L."/>
            <person name="Currie J."/>
            <person name="Angelova A."/>
            <person name="Collura K."/>
            <person name="Wissotski M."/>
            <person name="Ashley E."/>
            <person name="Morrow D."/>
            <person name="Fernandes J."/>
            <person name="Walbot V."/>
            <person name="Yu Y."/>
        </authorList>
    </citation>
    <scope>NUCLEOTIDE SEQUENCE</scope>
    <source>
        <strain evidence="1">B73</strain>
    </source>
</reference>
<sequence length="100" mass="10998">MPFTPGPYSGVSTLALVSTRSSRRFCSGCFRIGSEFLIALLRLVSAGSEGIGLRLRCRLREHQALNPQGTPRVVNWLNLSLVNWLNLRLVNCLSLVAEGL</sequence>